<dbReference type="Proteomes" id="UP000518300">
    <property type="component" value="Unassembled WGS sequence"/>
</dbReference>
<keyword evidence="2" id="KW-1185">Reference proteome</keyword>
<comment type="caution">
    <text evidence="1">The sequence shown here is derived from an EMBL/GenBank/DDBJ whole genome shotgun (WGS) entry which is preliminary data.</text>
</comment>
<reference evidence="1 2" key="1">
    <citation type="submission" date="2020-04" db="EMBL/GenBank/DDBJ databases">
        <title>Draft genome of Pyxidicoccus fallax type strain.</title>
        <authorList>
            <person name="Whitworth D.E."/>
        </authorList>
    </citation>
    <scope>NUCLEOTIDE SEQUENCE [LARGE SCALE GENOMIC DNA]</scope>
    <source>
        <strain evidence="1 2">DSM 14698</strain>
    </source>
</reference>
<evidence type="ECO:0000313" key="2">
    <source>
        <dbReference type="Proteomes" id="UP000518300"/>
    </source>
</evidence>
<dbReference type="PROSITE" id="PS51257">
    <property type="entry name" value="PROKAR_LIPOPROTEIN"/>
    <property type="match status" value="1"/>
</dbReference>
<dbReference type="RefSeq" id="WP_169347262.1">
    <property type="nucleotide sequence ID" value="NZ_JABBJJ010000117.1"/>
</dbReference>
<evidence type="ECO:0008006" key="3">
    <source>
        <dbReference type="Google" id="ProtNLM"/>
    </source>
</evidence>
<organism evidence="1 2">
    <name type="scientific">Pyxidicoccus fallax</name>
    <dbReference type="NCBI Taxonomy" id="394095"/>
    <lineage>
        <taxon>Bacteria</taxon>
        <taxon>Pseudomonadati</taxon>
        <taxon>Myxococcota</taxon>
        <taxon>Myxococcia</taxon>
        <taxon>Myxococcales</taxon>
        <taxon>Cystobacterineae</taxon>
        <taxon>Myxococcaceae</taxon>
        <taxon>Pyxidicoccus</taxon>
    </lineage>
</organism>
<evidence type="ECO:0000313" key="1">
    <source>
        <dbReference type="EMBL" id="NMO17987.1"/>
    </source>
</evidence>
<dbReference type="EMBL" id="JABBJJ010000117">
    <property type="protein sequence ID" value="NMO17987.1"/>
    <property type="molecule type" value="Genomic_DNA"/>
</dbReference>
<protein>
    <recommendedName>
        <fullName evidence="3">Lipoprotein</fullName>
    </recommendedName>
</protein>
<accession>A0A848LJQ8</accession>
<gene>
    <name evidence="1" type="ORF">HG543_24470</name>
</gene>
<proteinExistence type="predicted"/>
<name>A0A848LJQ8_9BACT</name>
<dbReference type="AlphaFoldDB" id="A0A848LJQ8"/>
<sequence length="96" mass="10047">MRASIIGGLLSVAVLAVGCGGAEVGIEETPELGQSEAAVLSYVCGVQNYDVTFYAEPERINVVGTGYCLCGSSLEVTGTKTNHYVKRNTPNCTVFP</sequence>